<organism evidence="1 2">
    <name type="scientific">Brucella haematophila</name>
    <dbReference type="NCBI Taxonomy" id="419474"/>
    <lineage>
        <taxon>Bacteria</taxon>
        <taxon>Pseudomonadati</taxon>
        <taxon>Pseudomonadota</taxon>
        <taxon>Alphaproteobacteria</taxon>
        <taxon>Hyphomicrobiales</taxon>
        <taxon>Brucellaceae</taxon>
        <taxon>Brucella/Ochrobactrum group</taxon>
        <taxon>Brucella</taxon>
    </lineage>
</organism>
<gene>
    <name evidence="1" type="ORF">HED55_10025</name>
</gene>
<protein>
    <submittedName>
        <fullName evidence="1">Uncharacterized protein</fullName>
    </submittedName>
</protein>
<keyword evidence="2" id="KW-1185">Reference proteome</keyword>
<reference evidence="1 2" key="1">
    <citation type="submission" date="2020-03" db="EMBL/GenBank/DDBJ databases">
        <title>Whole genome sequencing of clinical and environmental type strains of Ochrobactrum.</title>
        <authorList>
            <person name="Dharne M."/>
        </authorList>
    </citation>
    <scope>NUCLEOTIDE SEQUENCE [LARGE SCALE GENOMIC DNA]</scope>
    <source>
        <strain evidence="1 2">CIP 109452</strain>
    </source>
</reference>
<comment type="caution">
    <text evidence="1">The sequence shown here is derived from an EMBL/GenBank/DDBJ whole genome shotgun (WGS) entry which is preliminary data.</text>
</comment>
<name>A0ABX1DPN7_9HYPH</name>
<dbReference type="Proteomes" id="UP000704467">
    <property type="component" value="Unassembled WGS sequence"/>
</dbReference>
<proteinExistence type="predicted"/>
<dbReference type="EMBL" id="JAAVLN010000001">
    <property type="protein sequence ID" value="NKC03532.1"/>
    <property type="molecule type" value="Genomic_DNA"/>
</dbReference>
<evidence type="ECO:0000313" key="1">
    <source>
        <dbReference type="EMBL" id="NKC03532.1"/>
    </source>
</evidence>
<evidence type="ECO:0000313" key="2">
    <source>
        <dbReference type="Proteomes" id="UP000704467"/>
    </source>
</evidence>
<accession>A0ABX1DPN7</accession>
<sequence>MLNKDMEFLEDEKGDWAGISGFNFHFMTVTGAEKSTSIYNNKRNQAVISIQLAMTDSDGKPLNEDNSPTIDVVKNRYSCAIIIISNKLWGATRPQAQAPVHRVGIKVLVA</sequence>